<proteinExistence type="predicted"/>
<dbReference type="RefSeq" id="WP_270120636.1">
    <property type="nucleotide sequence ID" value="NZ_BAAAOM010000004.1"/>
</dbReference>
<evidence type="ECO:0000313" key="3">
    <source>
        <dbReference type="Proteomes" id="UP001145799"/>
    </source>
</evidence>
<dbReference type="EMBL" id="JAPZVQ010000002">
    <property type="protein sequence ID" value="MDA1384208.1"/>
    <property type="molecule type" value="Genomic_DNA"/>
</dbReference>
<name>A0A9X3T7G5_9ACTN</name>
<evidence type="ECO:0000313" key="2">
    <source>
        <dbReference type="EMBL" id="MDR7339362.1"/>
    </source>
</evidence>
<dbReference type="Proteomes" id="UP001183604">
    <property type="component" value="Unassembled WGS sequence"/>
</dbReference>
<dbReference type="EMBL" id="JAVDYD010000001">
    <property type="protein sequence ID" value="MDR7339362.1"/>
    <property type="molecule type" value="Genomic_DNA"/>
</dbReference>
<gene>
    <name evidence="2" type="ORF">J2S69_003081</name>
    <name evidence="1" type="ORF">O2L01_04370</name>
</gene>
<organism evidence="1 3">
    <name type="scientific">Glycomyces lechevalierae</name>
    <dbReference type="NCBI Taxonomy" id="256034"/>
    <lineage>
        <taxon>Bacteria</taxon>
        <taxon>Bacillati</taxon>
        <taxon>Actinomycetota</taxon>
        <taxon>Actinomycetes</taxon>
        <taxon>Glycomycetales</taxon>
        <taxon>Glycomycetaceae</taxon>
        <taxon>Glycomyces</taxon>
    </lineage>
</organism>
<reference evidence="2 4" key="2">
    <citation type="submission" date="2023-07" db="EMBL/GenBank/DDBJ databases">
        <title>Sequencing the genomes of 1000 actinobacteria strains.</title>
        <authorList>
            <person name="Klenk H.-P."/>
        </authorList>
    </citation>
    <scope>NUCLEOTIDE SEQUENCE [LARGE SCALE GENOMIC DNA]</scope>
    <source>
        <strain evidence="2 4">DSM 44724</strain>
    </source>
</reference>
<protein>
    <recommendedName>
        <fullName evidence="5">Extensin-like C-terminal domain-containing protein</fullName>
    </recommendedName>
</protein>
<evidence type="ECO:0000313" key="4">
    <source>
        <dbReference type="Proteomes" id="UP001183604"/>
    </source>
</evidence>
<evidence type="ECO:0000313" key="1">
    <source>
        <dbReference type="EMBL" id="MDA1384208.1"/>
    </source>
</evidence>
<keyword evidence="4" id="KW-1185">Reference proteome</keyword>
<accession>A0A9X3T7G5</accession>
<reference evidence="1" key="1">
    <citation type="submission" date="2022-12" db="EMBL/GenBank/DDBJ databases">
        <title>Gycomyces niveus sp.nov., a novel actinomycete isolated from soil in Shouguang.</title>
        <authorList>
            <person name="Yang X."/>
        </authorList>
    </citation>
    <scope>NUCLEOTIDE SEQUENCE</scope>
    <source>
        <strain evidence="1">DSM 44724</strain>
    </source>
</reference>
<comment type="caution">
    <text evidence="1">The sequence shown here is derived from an EMBL/GenBank/DDBJ whole genome shotgun (WGS) entry which is preliminary data.</text>
</comment>
<dbReference type="Proteomes" id="UP001145799">
    <property type="component" value="Unassembled WGS sequence"/>
</dbReference>
<sequence length="271" mass="30372">MAFPSSSTAFARSTCDYPDITRNWFWDGSLKTRYRTAFDANGYGVHPNVTSFTMHEEAHQQAGRVIRDLNDLGIEYARSEPPWPYRWTGLAGAKVCKPGYHRYGAAIDFTRFDWGSGHYVDTAVHGKERRLYLRRRYLAVIAICRKHFGTVLHCNNDPDGSHWNHIHADRGRQAVAADWSYQTDTTIIQWAARDLAGVKDMPIDGSFGLKTKAGYIVLREKLGLVDIGPGDSAANFRIWLDLIARHGMADKPAGTFFADEAMRADAAAASD</sequence>
<evidence type="ECO:0008006" key="5">
    <source>
        <dbReference type="Google" id="ProtNLM"/>
    </source>
</evidence>
<dbReference type="AlphaFoldDB" id="A0A9X3T7G5"/>